<dbReference type="PANTHER" id="PTHR12835">
    <property type="entry name" value="BIOTIN PROTEIN LIGASE"/>
    <property type="match status" value="1"/>
</dbReference>
<dbReference type="GO" id="GO:0005524">
    <property type="term" value="F:ATP binding"/>
    <property type="evidence" value="ECO:0007669"/>
    <property type="project" value="UniProtKB-UniRule"/>
</dbReference>
<organism evidence="4 5">
    <name type="scientific">Anaerotignum faecicola</name>
    <dbReference type="NCBI Taxonomy" id="2358141"/>
    <lineage>
        <taxon>Bacteria</taxon>
        <taxon>Bacillati</taxon>
        <taxon>Bacillota</taxon>
        <taxon>Clostridia</taxon>
        <taxon>Lachnospirales</taxon>
        <taxon>Anaerotignaceae</taxon>
        <taxon>Anaerotignum</taxon>
    </lineage>
</organism>
<dbReference type="GO" id="GO:0003677">
    <property type="term" value="F:DNA binding"/>
    <property type="evidence" value="ECO:0007669"/>
    <property type="project" value="UniProtKB-UniRule"/>
</dbReference>
<dbReference type="HAMAP" id="MF_00978">
    <property type="entry name" value="Bifunct_BirA"/>
    <property type="match status" value="1"/>
</dbReference>
<evidence type="ECO:0000256" key="2">
    <source>
        <dbReference type="HAMAP-Rule" id="MF_00978"/>
    </source>
</evidence>
<gene>
    <name evidence="2 4" type="primary">birA</name>
    <name evidence="4" type="ORF">KGMB03357_06440</name>
</gene>
<dbReference type="OrthoDB" id="9807064at2"/>
<dbReference type="EMBL" id="BHVZ01000001">
    <property type="protein sequence ID" value="GCB28983.1"/>
    <property type="molecule type" value="Genomic_DNA"/>
</dbReference>
<keyword evidence="2" id="KW-0547">Nucleotide-binding</keyword>
<dbReference type="InterPro" id="IPR030855">
    <property type="entry name" value="Bifunct_BirA"/>
</dbReference>
<sequence length="326" mass="35524">MTKDAVLAILRKENDYISGEHISRLLGVSRAAVNTAVKALRADGYEISSSTNKGYHLDAVPNSISAQELAAYLDEARMQTVECLASVDSTNNRLRELALAGAPNGQVVLANEQTQGKGRRGRAFASPQDNGIYLSILFHPDTLPTDIVEITAWTAVATNNAIEEVCGVRAGIKWVNDLVIDRKKICGILTEMSVESESGYIQYLIIGIGINVNEQAEDFPEEVRHIATSLAMETGKTHSRAALAAALIRELDSMCQAWPKEKTEYLETYRRDNITTGKEITVVRGTEEAPAFAVAIGDDFSLRVRYADGRSEALSSGEISIKGLYN</sequence>
<dbReference type="GO" id="GO:0006355">
    <property type="term" value="P:regulation of DNA-templated transcription"/>
    <property type="evidence" value="ECO:0007669"/>
    <property type="project" value="UniProtKB-UniRule"/>
</dbReference>
<feature type="binding site" evidence="2">
    <location>
        <position position="113"/>
    </location>
    <ligand>
        <name>biotin</name>
        <dbReference type="ChEBI" id="CHEBI:57586"/>
    </ligand>
</feature>
<dbReference type="InterPro" id="IPR036390">
    <property type="entry name" value="WH_DNA-bd_sf"/>
</dbReference>
<dbReference type="NCBIfam" id="TIGR00121">
    <property type="entry name" value="birA_ligase"/>
    <property type="match status" value="1"/>
</dbReference>
<dbReference type="InterPro" id="IPR013196">
    <property type="entry name" value="HTH_11"/>
</dbReference>
<keyword evidence="2" id="KW-0067">ATP-binding</keyword>
<dbReference type="EC" id="6.3.4.15" evidence="2"/>
<dbReference type="InterPro" id="IPR045864">
    <property type="entry name" value="aa-tRNA-synth_II/BPL/LPL"/>
</dbReference>
<keyword evidence="2" id="KW-0238">DNA-binding</keyword>
<dbReference type="SUPFAM" id="SSF55681">
    <property type="entry name" value="Class II aaRS and biotin synthetases"/>
    <property type="match status" value="1"/>
</dbReference>
<keyword evidence="5" id="KW-1185">Reference proteome</keyword>
<evidence type="ECO:0000313" key="4">
    <source>
        <dbReference type="EMBL" id="GCB28983.1"/>
    </source>
</evidence>
<name>A0A401LBQ7_9FIRM</name>
<keyword evidence="2" id="KW-0804">Transcription</keyword>
<evidence type="ECO:0000256" key="1">
    <source>
        <dbReference type="ARBA" id="ARBA00022598"/>
    </source>
</evidence>
<evidence type="ECO:0000313" key="5">
    <source>
        <dbReference type="Proteomes" id="UP000287361"/>
    </source>
</evidence>
<accession>A0A401LBQ7</accession>
<feature type="domain" description="BPL/LPL catalytic" evidence="3">
    <location>
        <begin position="70"/>
        <end position="259"/>
    </location>
</feature>
<keyword evidence="2" id="KW-0805">Transcription regulation</keyword>
<dbReference type="InterPro" id="IPR004143">
    <property type="entry name" value="BPL_LPL_catalytic"/>
</dbReference>
<dbReference type="Proteomes" id="UP000287361">
    <property type="component" value="Unassembled WGS sequence"/>
</dbReference>
<dbReference type="Gene3D" id="3.30.930.10">
    <property type="entry name" value="Bira Bifunctional Protein, Domain 2"/>
    <property type="match status" value="1"/>
</dbReference>
<comment type="caution">
    <text evidence="2">Lacks conserved residue(s) required for the propagation of feature annotation.</text>
</comment>
<dbReference type="GO" id="GO:0016740">
    <property type="term" value="F:transferase activity"/>
    <property type="evidence" value="ECO:0007669"/>
    <property type="project" value="UniProtKB-ARBA"/>
</dbReference>
<dbReference type="InterPro" id="IPR004408">
    <property type="entry name" value="Biotin_CoA_COase_ligase"/>
</dbReference>
<comment type="caution">
    <text evidence="4">The sequence shown here is derived from an EMBL/GenBank/DDBJ whole genome shotgun (WGS) entry which is preliminary data.</text>
</comment>
<comment type="catalytic activity">
    <reaction evidence="2">
        <text>biotin + L-lysyl-[protein] + ATP = N(6)-biotinyl-L-lysyl-[protein] + AMP + diphosphate + H(+)</text>
        <dbReference type="Rhea" id="RHEA:11756"/>
        <dbReference type="Rhea" id="RHEA-COMP:9752"/>
        <dbReference type="Rhea" id="RHEA-COMP:10505"/>
        <dbReference type="ChEBI" id="CHEBI:15378"/>
        <dbReference type="ChEBI" id="CHEBI:29969"/>
        <dbReference type="ChEBI" id="CHEBI:30616"/>
        <dbReference type="ChEBI" id="CHEBI:33019"/>
        <dbReference type="ChEBI" id="CHEBI:57586"/>
        <dbReference type="ChEBI" id="CHEBI:83144"/>
        <dbReference type="ChEBI" id="CHEBI:456215"/>
        <dbReference type="EC" id="6.3.4.15"/>
    </reaction>
</comment>
<comment type="function">
    <text evidence="2">Acts both as a biotin--[acetyl-CoA-carboxylase] ligase and a repressor.</text>
</comment>
<keyword evidence="2" id="KW-0678">Repressor</keyword>
<keyword evidence="2" id="KW-0092">Biotin</keyword>
<comment type="similarity">
    <text evidence="2">Belongs to the biotin--protein ligase family.</text>
</comment>
<dbReference type="Gene3D" id="1.10.10.10">
    <property type="entry name" value="Winged helix-like DNA-binding domain superfamily/Winged helix DNA-binding domain"/>
    <property type="match status" value="1"/>
</dbReference>
<dbReference type="PANTHER" id="PTHR12835:SF5">
    <property type="entry name" value="BIOTIN--PROTEIN LIGASE"/>
    <property type="match status" value="1"/>
</dbReference>
<dbReference type="GO" id="GO:0005737">
    <property type="term" value="C:cytoplasm"/>
    <property type="evidence" value="ECO:0007669"/>
    <property type="project" value="TreeGrafter"/>
</dbReference>
<dbReference type="InterPro" id="IPR036388">
    <property type="entry name" value="WH-like_DNA-bd_sf"/>
</dbReference>
<keyword evidence="1 2" id="KW-0436">Ligase</keyword>
<dbReference type="GO" id="GO:0004077">
    <property type="term" value="F:biotin--[biotin carboxyl-carrier protein] ligase activity"/>
    <property type="evidence" value="ECO:0007669"/>
    <property type="project" value="UniProtKB-UniRule"/>
</dbReference>
<proteinExistence type="inferred from homology"/>
<dbReference type="GO" id="GO:0009249">
    <property type="term" value="P:protein lipoylation"/>
    <property type="evidence" value="ECO:0007669"/>
    <property type="project" value="UniProtKB-ARBA"/>
</dbReference>
<feature type="binding site" evidence="2">
    <location>
        <position position="184"/>
    </location>
    <ligand>
        <name>biotin</name>
        <dbReference type="ChEBI" id="CHEBI:57586"/>
    </ligand>
</feature>
<dbReference type="CDD" id="cd16442">
    <property type="entry name" value="BPL"/>
    <property type="match status" value="1"/>
</dbReference>
<dbReference type="Pfam" id="PF03099">
    <property type="entry name" value="BPL_LplA_LipB"/>
    <property type="match status" value="1"/>
</dbReference>
<dbReference type="Gene3D" id="2.30.30.100">
    <property type="match status" value="1"/>
</dbReference>
<protein>
    <recommendedName>
        <fullName evidence="2">Bifunctional ligase/repressor BirA</fullName>
    </recommendedName>
    <alternativeName>
        <fullName evidence="2">Biotin--[acetyl-CoA-carboxylase] ligase</fullName>
        <ecNumber evidence="2">6.3.4.15</ecNumber>
    </alternativeName>
    <alternativeName>
        <fullName evidence="2">Biotin--protein ligase</fullName>
    </alternativeName>
    <alternativeName>
        <fullName evidence="2">Biotin-[acetyl-CoA carboxylase] synthetase</fullName>
    </alternativeName>
</protein>
<dbReference type="Pfam" id="PF08279">
    <property type="entry name" value="HTH_11"/>
    <property type="match status" value="1"/>
</dbReference>
<evidence type="ECO:0000259" key="3">
    <source>
        <dbReference type="PROSITE" id="PS51733"/>
    </source>
</evidence>
<feature type="binding site" evidence="2">
    <location>
        <begin position="89"/>
        <end position="91"/>
    </location>
    <ligand>
        <name>biotin</name>
        <dbReference type="ChEBI" id="CHEBI:57586"/>
    </ligand>
</feature>
<feature type="DNA-binding region" description="H-T-H motif" evidence="2">
    <location>
        <begin position="19"/>
        <end position="38"/>
    </location>
</feature>
<reference evidence="4 5" key="1">
    <citation type="submission" date="2018-10" db="EMBL/GenBank/DDBJ databases">
        <title>Draft Genome Sequence of Anaerotignum sp. KCTC 15736.</title>
        <authorList>
            <person name="Choi S.H."/>
            <person name="Kim J.S."/>
            <person name="Kang S.W."/>
            <person name="Lee J.S."/>
            <person name="Park S.H."/>
        </authorList>
    </citation>
    <scope>NUCLEOTIDE SEQUENCE [LARGE SCALE GENOMIC DNA]</scope>
    <source>
        <strain evidence="4 5">KCTC 15736</strain>
    </source>
</reference>
<dbReference type="PROSITE" id="PS51733">
    <property type="entry name" value="BPL_LPL_CATALYTIC"/>
    <property type="match status" value="1"/>
</dbReference>
<dbReference type="SUPFAM" id="SSF46785">
    <property type="entry name" value="Winged helix' DNA-binding domain"/>
    <property type="match status" value="1"/>
</dbReference>
<dbReference type="AlphaFoldDB" id="A0A401LBQ7"/>